<feature type="chain" id="PRO_5038899300" evidence="1">
    <location>
        <begin position="21"/>
        <end position="811"/>
    </location>
</feature>
<reference evidence="5" key="1">
    <citation type="submission" date="2020-10" db="EMBL/GenBank/DDBJ databases">
        <authorList>
            <person name="Gilroy R."/>
        </authorList>
    </citation>
    <scope>NUCLEOTIDE SEQUENCE</scope>
    <source>
        <strain evidence="5">B2-22910</strain>
    </source>
</reference>
<feature type="domain" description="Glycosyl hydrolase family 95 catalytic" evidence="4">
    <location>
        <begin position="328"/>
        <end position="723"/>
    </location>
</feature>
<dbReference type="InterPro" id="IPR027414">
    <property type="entry name" value="GH95_N_dom"/>
</dbReference>
<dbReference type="InterPro" id="IPR049053">
    <property type="entry name" value="AFCA-like_C"/>
</dbReference>
<keyword evidence="5" id="KW-0378">Hydrolase</keyword>
<dbReference type="Proteomes" id="UP000823603">
    <property type="component" value="Unassembled WGS sequence"/>
</dbReference>
<evidence type="ECO:0000256" key="1">
    <source>
        <dbReference type="SAM" id="SignalP"/>
    </source>
</evidence>
<dbReference type="InterPro" id="IPR008928">
    <property type="entry name" value="6-hairpin_glycosidase_sf"/>
</dbReference>
<dbReference type="PIRSF" id="PIRSF007663">
    <property type="entry name" value="UCP007663"/>
    <property type="match status" value="1"/>
</dbReference>
<dbReference type="PANTHER" id="PTHR31084">
    <property type="entry name" value="ALPHA-L-FUCOSIDASE 2"/>
    <property type="match status" value="1"/>
</dbReference>
<evidence type="ECO:0000259" key="3">
    <source>
        <dbReference type="Pfam" id="PF21307"/>
    </source>
</evidence>
<organism evidence="5 6">
    <name type="scientific">Candidatus Cryptobacteroides faecavium</name>
    <dbReference type="NCBI Taxonomy" id="2840762"/>
    <lineage>
        <taxon>Bacteria</taxon>
        <taxon>Pseudomonadati</taxon>
        <taxon>Bacteroidota</taxon>
        <taxon>Bacteroidia</taxon>
        <taxon>Bacteroidales</taxon>
        <taxon>Candidatus Cryptobacteroides</taxon>
    </lineage>
</organism>
<proteinExistence type="predicted"/>
<dbReference type="SUPFAM" id="SSF48208">
    <property type="entry name" value="Six-hairpin glycosidases"/>
    <property type="match status" value="1"/>
</dbReference>
<dbReference type="AlphaFoldDB" id="A0A9D9NEX5"/>
<dbReference type="Pfam" id="PF14498">
    <property type="entry name" value="Glyco_hyd_65N_2"/>
    <property type="match status" value="1"/>
</dbReference>
<protein>
    <submittedName>
        <fullName evidence="5">Glycoside hydrolase family 95 protein</fullName>
    </submittedName>
</protein>
<comment type="caution">
    <text evidence="5">The sequence shown here is derived from an EMBL/GenBank/DDBJ whole genome shotgun (WGS) entry which is preliminary data.</text>
</comment>
<name>A0A9D9NEX5_9BACT</name>
<dbReference type="InterPro" id="IPR054363">
    <property type="entry name" value="GH95_cat"/>
</dbReference>
<dbReference type="EMBL" id="JADIMB010000061">
    <property type="protein sequence ID" value="MBO8471003.1"/>
    <property type="molecule type" value="Genomic_DNA"/>
</dbReference>
<feature type="domain" description="Alpha fucosidase A-like C-terminal" evidence="3">
    <location>
        <begin position="725"/>
        <end position="786"/>
    </location>
</feature>
<dbReference type="Pfam" id="PF21307">
    <property type="entry name" value="Glyco_hydro_95_C"/>
    <property type="match status" value="1"/>
</dbReference>
<sequence length="811" mass="88496">MLLSAAALLAAVHLPCAAWAQADEIWFDSPASFSGAAAWALPHSGTANPDPEWESSSLPLGNGFMGANVMGSVCTERVTLNEKTLWRGGPGVPGGAAYYWDVNRQSQGALGQIRHAFARGDNGAADSLTRHFFSGLASYEASEESPFRFGSFTTLGEVTVDTGIPAGPVPDYRKSLSLDDAVASVSFRSGGAYYRREFFISYPDRVMVMRFTSDTLQDLILRYTPNPESRVRVLNDGKDGVLYEGKLDSNGMEFAVRLSVIADGGAVSVHDDGSLAVTGAGEAVFILAAATDYRMNFDPDFTDPAAYRGEDPSDVTAGFMGKARRLGYGRLLSRHTEDYRELYGRVVLDLAPGAEDPYDSLPAPERLARYREGNPDPGLESMYFQFGRYLLISSSRPGSMPANLQGIWHNGVDGPWHVDYHNNINIQMNYWPALVTGLGECCVPLTDYIRTLEKPGRRVAQSYFGAGGWTASISSNIFGFASPLSSRDMSWNLIPVAGPWLATHLWEYYMFTQDRGWLKKTGYPLIRGSAEFLTGYLWRSPGGEYMACPSTSPEHGPVDKGTAFANSVARELLEDAAAAASVLGCDPVESGRWAAIADSIAPLRTGRYGQLMEWSSDIDDPEDRHRHVNHLFGLHPGRSISPVTTPQLAAASKVVLEHRGDLATGWSMAWKLNQWARLHDGDRAYRLLRTLLSEGTTDNLWCIHPPFQIDGNFGGCAGMAEMLLQSHMGFIHLLPALPSAWKSGRICGLRARGGFVLSLAWEDGRLAWCEIYSASGNPYTVYYDGQSLCIPAGKGKTFRIVPGEGKGLTME</sequence>
<dbReference type="Gene3D" id="1.50.10.10">
    <property type="match status" value="1"/>
</dbReference>
<accession>A0A9D9NEX5</accession>
<reference evidence="5" key="2">
    <citation type="journal article" date="2021" name="PeerJ">
        <title>Extensive microbial diversity within the chicken gut microbiome revealed by metagenomics and culture.</title>
        <authorList>
            <person name="Gilroy R."/>
            <person name="Ravi A."/>
            <person name="Getino M."/>
            <person name="Pursley I."/>
            <person name="Horton D.L."/>
            <person name="Alikhan N.F."/>
            <person name="Baker D."/>
            <person name="Gharbi K."/>
            <person name="Hall N."/>
            <person name="Watson M."/>
            <person name="Adriaenssens E.M."/>
            <person name="Foster-Nyarko E."/>
            <person name="Jarju S."/>
            <person name="Secka A."/>
            <person name="Antonio M."/>
            <person name="Oren A."/>
            <person name="Chaudhuri R.R."/>
            <person name="La Ragione R."/>
            <person name="Hildebrand F."/>
            <person name="Pallen M.J."/>
        </authorList>
    </citation>
    <scope>NUCLEOTIDE SEQUENCE</scope>
    <source>
        <strain evidence="5">B2-22910</strain>
    </source>
</reference>
<dbReference type="PANTHER" id="PTHR31084:SF19">
    <property type="entry name" value="GLYCOSYL HYDROLASE FAMILY 95 N-TERMINAL DOMAIN-CONTAINING PROTEIN"/>
    <property type="match status" value="1"/>
</dbReference>
<keyword evidence="1" id="KW-0732">Signal</keyword>
<evidence type="ECO:0000259" key="4">
    <source>
        <dbReference type="Pfam" id="PF22124"/>
    </source>
</evidence>
<evidence type="ECO:0000313" key="5">
    <source>
        <dbReference type="EMBL" id="MBO8471003.1"/>
    </source>
</evidence>
<dbReference type="Pfam" id="PF22124">
    <property type="entry name" value="Glyco_hydro_95_cat"/>
    <property type="match status" value="1"/>
</dbReference>
<dbReference type="GO" id="GO:0005975">
    <property type="term" value="P:carbohydrate metabolic process"/>
    <property type="evidence" value="ECO:0007669"/>
    <property type="project" value="InterPro"/>
</dbReference>
<dbReference type="GO" id="GO:0004560">
    <property type="term" value="F:alpha-L-fucosidase activity"/>
    <property type="evidence" value="ECO:0007669"/>
    <property type="project" value="InterPro"/>
</dbReference>
<dbReference type="InterPro" id="IPR016518">
    <property type="entry name" value="Alpha-L-fucosidase"/>
</dbReference>
<gene>
    <name evidence="5" type="ORF">IAB82_04310</name>
</gene>
<dbReference type="InterPro" id="IPR012341">
    <property type="entry name" value="6hp_glycosidase-like_sf"/>
</dbReference>
<feature type="domain" description="Glycosyl hydrolase family 95 N-terminal" evidence="2">
    <location>
        <begin position="26"/>
        <end position="295"/>
    </location>
</feature>
<evidence type="ECO:0000313" key="6">
    <source>
        <dbReference type="Proteomes" id="UP000823603"/>
    </source>
</evidence>
<evidence type="ECO:0000259" key="2">
    <source>
        <dbReference type="Pfam" id="PF14498"/>
    </source>
</evidence>
<feature type="signal peptide" evidence="1">
    <location>
        <begin position="1"/>
        <end position="20"/>
    </location>
</feature>